<feature type="compositionally biased region" description="Polar residues" evidence="1">
    <location>
        <begin position="1"/>
        <end position="12"/>
    </location>
</feature>
<name>A0A8T2MXK4_9TELE</name>
<evidence type="ECO:0000256" key="2">
    <source>
        <dbReference type="SAM" id="Phobius"/>
    </source>
</evidence>
<reference evidence="3" key="1">
    <citation type="thesis" date="2021" institute="BYU ScholarsArchive" country="Provo, UT, USA">
        <title>Applications of and Algorithms for Genome Assembly and Genomic Analyses with an Emphasis on Marine Teleosts.</title>
        <authorList>
            <person name="Pickett B.D."/>
        </authorList>
    </citation>
    <scope>NUCLEOTIDE SEQUENCE</scope>
    <source>
        <strain evidence="3">HI-2016</strain>
    </source>
</reference>
<dbReference type="EMBL" id="JAFBMS010000624">
    <property type="protein sequence ID" value="KAG9330398.1"/>
    <property type="molecule type" value="Genomic_DNA"/>
</dbReference>
<keyword evidence="4" id="KW-1185">Reference proteome</keyword>
<protein>
    <submittedName>
        <fullName evidence="3">Uncharacterized protein</fullName>
    </submittedName>
</protein>
<organism evidence="3 4">
    <name type="scientific">Albula glossodonta</name>
    <name type="common">roundjaw bonefish</name>
    <dbReference type="NCBI Taxonomy" id="121402"/>
    <lineage>
        <taxon>Eukaryota</taxon>
        <taxon>Metazoa</taxon>
        <taxon>Chordata</taxon>
        <taxon>Craniata</taxon>
        <taxon>Vertebrata</taxon>
        <taxon>Euteleostomi</taxon>
        <taxon>Actinopterygii</taxon>
        <taxon>Neopterygii</taxon>
        <taxon>Teleostei</taxon>
        <taxon>Albuliformes</taxon>
        <taxon>Albulidae</taxon>
        <taxon>Albula</taxon>
    </lineage>
</organism>
<dbReference type="AlphaFoldDB" id="A0A8T2MXK4"/>
<proteinExistence type="predicted"/>
<evidence type="ECO:0000256" key="1">
    <source>
        <dbReference type="SAM" id="MobiDB-lite"/>
    </source>
</evidence>
<evidence type="ECO:0000313" key="4">
    <source>
        <dbReference type="Proteomes" id="UP000824540"/>
    </source>
</evidence>
<evidence type="ECO:0000313" key="3">
    <source>
        <dbReference type="EMBL" id="KAG9330398.1"/>
    </source>
</evidence>
<accession>A0A8T2MXK4</accession>
<keyword evidence="2" id="KW-1133">Transmembrane helix</keyword>
<comment type="caution">
    <text evidence="3">The sequence shown here is derived from an EMBL/GenBank/DDBJ whole genome shotgun (WGS) entry which is preliminary data.</text>
</comment>
<gene>
    <name evidence="3" type="ORF">JZ751_025529</name>
</gene>
<dbReference type="Proteomes" id="UP000824540">
    <property type="component" value="Unassembled WGS sequence"/>
</dbReference>
<keyword evidence="2" id="KW-0812">Transmembrane</keyword>
<feature type="transmembrane region" description="Helical" evidence="2">
    <location>
        <begin position="129"/>
        <end position="159"/>
    </location>
</feature>
<feature type="region of interest" description="Disordered" evidence="1">
    <location>
        <begin position="1"/>
        <end position="36"/>
    </location>
</feature>
<sequence>MTAAQAFQSMTRDTPHLGVSVGHTSSSPCSESKARTPAWAMGLVPGEGKRYPHRHHAYKSLGAAAPVCRRRGESHPTFRGEWRRAGEEDPHLSPNSFLKRLLRQSRLRKDAEKGPGEQDKHTCFTPHRLLLATVVLLALITVVLLLLWNYTCIMVWHITSFRAGGRGEQLSPALSALELWSSVCSGALELFLLWSSGAVSVLDI</sequence>
<keyword evidence="2" id="KW-0472">Membrane</keyword>